<dbReference type="EMBL" id="MU839832">
    <property type="protein sequence ID" value="KAK1756338.1"/>
    <property type="molecule type" value="Genomic_DNA"/>
</dbReference>
<dbReference type="FunFam" id="1.20.1250.20:FF:000011">
    <property type="entry name" value="MFS multidrug transporter, putative"/>
    <property type="match status" value="1"/>
</dbReference>
<evidence type="ECO:0000313" key="10">
    <source>
        <dbReference type="Proteomes" id="UP001239445"/>
    </source>
</evidence>
<comment type="caution">
    <text evidence="9">The sequence shown here is derived from an EMBL/GenBank/DDBJ whole genome shotgun (WGS) entry which is preliminary data.</text>
</comment>
<keyword evidence="3 7" id="KW-0812">Transmembrane</keyword>
<evidence type="ECO:0000313" key="9">
    <source>
        <dbReference type="EMBL" id="KAK1756338.1"/>
    </source>
</evidence>
<evidence type="ECO:0000256" key="1">
    <source>
        <dbReference type="ARBA" id="ARBA00004141"/>
    </source>
</evidence>
<evidence type="ECO:0000256" key="2">
    <source>
        <dbReference type="ARBA" id="ARBA00008335"/>
    </source>
</evidence>
<feature type="region of interest" description="Disordered" evidence="6">
    <location>
        <begin position="1"/>
        <end position="20"/>
    </location>
</feature>
<comment type="similarity">
    <text evidence="2">Belongs to the major facilitator superfamily.</text>
</comment>
<feature type="transmembrane region" description="Helical" evidence="7">
    <location>
        <begin position="395"/>
        <end position="418"/>
    </location>
</feature>
<dbReference type="GO" id="GO:0016020">
    <property type="term" value="C:membrane"/>
    <property type="evidence" value="ECO:0007669"/>
    <property type="project" value="UniProtKB-SubCell"/>
</dbReference>
<name>A0AAJ0BDL3_9PEZI</name>
<comment type="subcellular location">
    <subcellularLocation>
        <location evidence="1">Membrane</location>
        <topology evidence="1">Multi-pass membrane protein</topology>
    </subcellularLocation>
</comment>
<dbReference type="Gene3D" id="1.20.1250.20">
    <property type="entry name" value="MFS general substrate transporter like domains"/>
    <property type="match status" value="1"/>
</dbReference>
<feature type="transmembrane region" description="Helical" evidence="7">
    <location>
        <begin position="125"/>
        <end position="145"/>
    </location>
</feature>
<dbReference type="PANTHER" id="PTHR23502:SF68">
    <property type="entry name" value="MULTIDRUG TRANSPORTER, PUTATIVE (AFU_ORTHOLOGUE AFUA_3G01120)-RELATED"/>
    <property type="match status" value="1"/>
</dbReference>
<protein>
    <submittedName>
        <fullName evidence="9">MFS general substrate transporter</fullName>
    </submittedName>
</protein>
<feature type="transmembrane region" description="Helical" evidence="7">
    <location>
        <begin position="328"/>
        <end position="347"/>
    </location>
</feature>
<dbReference type="CDD" id="cd17323">
    <property type="entry name" value="MFS_Tpo1_MDR_like"/>
    <property type="match status" value="1"/>
</dbReference>
<dbReference type="InterPro" id="IPR020846">
    <property type="entry name" value="MFS_dom"/>
</dbReference>
<proteinExistence type="inferred from homology"/>
<feature type="transmembrane region" description="Helical" evidence="7">
    <location>
        <begin position="463"/>
        <end position="485"/>
    </location>
</feature>
<dbReference type="AlphaFoldDB" id="A0AAJ0BDL3"/>
<gene>
    <name evidence="9" type="ORF">QBC47DRAFT_412908</name>
</gene>
<feature type="transmembrane region" description="Helical" evidence="7">
    <location>
        <begin position="430"/>
        <end position="451"/>
    </location>
</feature>
<feature type="transmembrane region" description="Helical" evidence="7">
    <location>
        <begin position="212"/>
        <end position="234"/>
    </location>
</feature>
<evidence type="ECO:0000256" key="7">
    <source>
        <dbReference type="SAM" id="Phobius"/>
    </source>
</evidence>
<feature type="transmembrane region" description="Helical" evidence="7">
    <location>
        <begin position="368"/>
        <end position="389"/>
    </location>
</feature>
<dbReference type="InterPro" id="IPR036259">
    <property type="entry name" value="MFS_trans_sf"/>
</dbReference>
<dbReference type="Pfam" id="PF07690">
    <property type="entry name" value="MFS_1"/>
    <property type="match status" value="1"/>
</dbReference>
<feature type="transmembrane region" description="Helical" evidence="7">
    <location>
        <begin position="185"/>
        <end position="206"/>
    </location>
</feature>
<evidence type="ECO:0000256" key="5">
    <source>
        <dbReference type="ARBA" id="ARBA00023136"/>
    </source>
</evidence>
<evidence type="ECO:0000256" key="4">
    <source>
        <dbReference type="ARBA" id="ARBA00022989"/>
    </source>
</evidence>
<dbReference type="PROSITE" id="PS50850">
    <property type="entry name" value="MFS"/>
    <property type="match status" value="1"/>
</dbReference>
<feature type="transmembrane region" description="Helical" evidence="7">
    <location>
        <begin position="283"/>
        <end position="308"/>
    </location>
</feature>
<dbReference type="PANTHER" id="PTHR23502">
    <property type="entry name" value="MAJOR FACILITATOR SUPERFAMILY"/>
    <property type="match status" value="1"/>
</dbReference>
<feature type="transmembrane region" description="Helical" evidence="7">
    <location>
        <begin position="151"/>
        <end position="173"/>
    </location>
</feature>
<keyword evidence="5 7" id="KW-0472">Membrane</keyword>
<evidence type="ECO:0000259" key="8">
    <source>
        <dbReference type="PROSITE" id="PS50850"/>
    </source>
</evidence>
<organism evidence="9 10">
    <name type="scientific">Echria macrotheca</name>
    <dbReference type="NCBI Taxonomy" id="438768"/>
    <lineage>
        <taxon>Eukaryota</taxon>
        <taxon>Fungi</taxon>
        <taxon>Dikarya</taxon>
        <taxon>Ascomycota</taxon>
        <taxon>Pezizomycotina</taxon>
        <taxon>Sordariomycetes</taxon>
        <taxon>Sordariomycetidae</taxon>
        <taxon>Sordariales</taxon>
        <taxon>Schizotheciaceae</taxon>
        <taxon>Echria</taxon>
    </lineage>
</organism>
<keyword evidence="10" id="KW-1185">Reference proteome</keyword>
<feature type="transmembrane region" description="Helical" evidence="7">
    <location>
        <begin position="57"/>
        <end position="81"/>
    </location>
</feature>
<evidence type="ECO:0000256" key="3">
    <source>
        <dbReference type="ARBA" id="ARBA00022692"/>
    </source>
</evidence>
<sequence>MATNSEQILDHESGTASSRQVTLKCEPTTTPEYTVWWDEPENLDPANPLNWSPARKWANIITLSVISFLVPLVSAMMAPAVQEIMADLDTDSTLFATFSVSIFVLGFASGPLLLAPLSELYGRAIVYNVTNALFLLFTVLCGQATSPGSFLALRFLSGFVGVATITIGSGTIADLMPRDKRGKAVSAWAVGTILGPMIGPIVGGYVAEAAGWRWMFHVMTIVVGVVNLVAAFILRETYPQVLLERKAARLRKQTGNPNYRSRLATDETPRELFLCSIVRPSTMLLCCPIVTILCTYVAVLYGTLYLLFATYSFVFKQVYGFSTSAAGLVFIAGALGTLLGLFYMSQLSDSAVKKRVATGKPARPEDRLPLLITIPGALTFPAGLFVYGWTVEAQVHWIVPQIGTAITGFGSILIFIGIQTYLIDAFEEYAASAVGANAVLRGLAGALLPLSGLKLYDTLGWGWGNSLLGFLSLALAPVPVLFGMYGHRIRNLRGFQVKV</sequence>
<evidence type="ECO:0000256" key="6">
    <source>
        <dbReference type="SAM" id="MobiDB-lite"/>
    </source>
</evidence>
<feature type="domain" description="Major facilitator superfamily (MFS) profile" evidence="8">
    <location>
        <begin position="59"/>
        <end position="491"/>
    </location>
</feature>
<dbReference type="InterPro" id="IPR011701">
    <property type="entry name" value="MFS"/>
</dbReference>
<accession>A0AAJ0BDL3</accession>
<dbReference type="GO" id="GO:0022857">
    <property type="term" value="F:transmembrane transporter activity"/>
    <property type="evidence" value="ECO:0007669"/>
    <property type="project" value="InterPro"/>
</dbReference>
<dbReference type="SUPFAM" id="SSF103473">
    <property type="entry name" value="MFS general substrate transporter"/>
    <property type="match status" value="1"/>
</dbReference>
<reference evidence="9" key="1">
    <citation type="submission" date="2023-06" db="EMBL/GenBank/DDBJ databases">
        <title>Genome-scale phylogeny and comparative genomics of the fungal order Sordariales.</title>
        <authorList>
            <consortium name="Lawrence Berkeley National Laboratory"/>
            <person name="Hensen N."/>
            <person name="Bonometti L."/>
            <person name="Westerberg I."/>
            <person name="Brannstrom I.O."/>
            <person name="Guillou S."/>
            <person name="Cros-Aarteil S."/>
            <person name="Calhoun S."/>
            <person name="Haridas S."/>
            <person name="Kuo A."/>
            <person name="Mondo S."/>
            <person name="Pangilinan J."/>
            <person name="Riley R."/>
            <person name="Labutti K."/>
            <person name="Andreopoulos B."/>
            <person name="Lipzen A."/>
            <person name="Chen C."/>
            <person name="Yanf M."/>
            <person name="Daum C."/>
            <person name="Ng V."/>
            <person name="Clum A."/>
            <person name="Steindorff A."/>
            <person name="Ohm R."/>
            <person name="Martin F."/>
            <person name="Silar P."/>
            <person name="Natvig D."/>
            <person name="Lalanne C."/>
            <person name="Gautier V."/>
            <person name="Ament-Velasquez S.L."/>
            <person name="Kruys A."/>
            <person name="Hutchinson M.I."/>
            <person name="Powell A.J."/>
            <person name="Barry K."/>
            <person name="Miller A.N."/>
            <person name="Grigoriev I.V."/>
            <person name="Debuchy R."/>
            <person name="Gladieux P."/>
            <person name="Thoren M.H."/>
            <person name="Johannesson H."/>
        </authorList>
    </citation>
    <scope>NUCLEOTIDE SEQUENCE</scope>
    <source>
        <strain evidence="9">PSN4</strain>
    </source>
</reference>
<feature type="transmembrane region" description="Helical" evidence="7">
    <location>
        <begin position="93"/>
        <end position="113"/>
    </location>
</feature>
<keyword evidence="4 7" id="KW-1133">Transmembrane helix</keyword>
<dbReference type="Proteomes" id="UP001239445">
    <property type="component" value="Unassembled WGS sequence"/>
</dbReference>